<protein>
    <recommendedName>
        <fullName evidence="2">3D domain-containing protein</fullName>
    </recommendedName>
</protein>
<dbReference type="CDD" id="cd14667">
    <property type="entry name" value="3D_containing_proteins"/>
    <property type="match status" value="1"/>
</dbReference>
<dbReference type="Proteomes" id="UP000005104">
    <property type="component" value="Chromosome"/>
</dbReference>
<organism evidence="3 4">
    <name type="scientific">Desulfosporosinus youngiae DSM 17734</name>
    <dbReference type="NCBI Taxonomy" id="768710"/>
    <lineage>
        <taxon>Bacteria</taxon>
        <taxon>Bacillati</taxon>
        <taxon>Bacillota</taxon>
        <taxon>Clostridia</taxon>
        <taxon>Eubacteriales</taxon>
        <taxon>Desulfitobacteriaceae</taxon>
        <taxon>Desulfosporosinus</taxon>
    </lineage>
</organism>
<dbReference type="InterPro" id="IPR010611">
    <property type="entry name" value="3D_dom"/>
</dbReference>
<proteinExistence type="predicted"/>
<keyword evidence="1" id="KW-0732">Signal</keyword>
<dbReference type="InterPro" id="IPR051933">
    <property type="entry name" value="Resuscitation_pf_RpfB"/>
</dbReference>
<gene>
    <name evidence="3" type="ORF">DesyoDRAFT_1069</name>
</gene>
<dbReference type="GO" id="GO:0009254">
    <property type="term" value="P:peptidoglycan turnover"/>
    <property type="evidence" value="ECO:0007669"/>
    <property type="project" value="InterPro"/>
</dbReference>
<dbReference type="AlphaFoldDB" id="H5Y242"/>
<dbReference type="InterPro" id="IPR036908">
    <property type="entry name" value="RlpA-like_sf"/>
</dbReference>
<dbReference type="PANTHER" id="PTHR39160">
    <property type="entry name" value="CELL WALL-BINDING PROTEIN YOCH"/>
    <property type="match status" value="1"/>
</dbReference>
<reference evidence="3 4" key="1">
    <citation type="submission" date="2011-11" db="EMBL/GenBank/DDBJ databases">
        <title>The Noncontiguous Finished genome of Desulfosporosinus youngiae DSM 17734.</title>
        <authorList>
            <consortium name="US DOE Joint Genome Institute (JGI-PGF)"/>
            <person name="Lucas S."/>
            <person name="Han J."/>
            <person name="Lapidus A."/>
            <person name="Cheng J.-F."/>
            <person name="Goodwin L."/>
            <person name="Pitluck S."/>
            <person name="Peters L."/>
            <person name="Ovchinnikova G."/>
            <person name="Lu M."/>
            <person name="Land M.L."/>
            <person name="Hauser L."/>
            <person name="Pester M."/>
            <person name="Spring S."/>
            <person name="Ollivier B."/>
            <person name="Rattei T."/>
            <person name="Klenk H.-P."/>
            <person name="Wagner M."/>
            <person name="Loy A."/>
            <person name="Woyke T.J."/>
        </authorList>
    </citation>
    <scope>NUCLEOTIDE SEQUENCE [LARGE SCALE GENOMIC DNA]</scope>
    <source>
        <strain evidence="3 4">DSM 17734</strain>
    </source>
</reference>
<dbReference type="HOGENOM" id="CLU_1803050_0_0_9"/>
<dbReference type="GO" id="GO:0019867">
    <property type="term" value="C:outer membrane"/>
    <property type="evidence" value="ECO:0007669"/>
    <property type="project" value="InterPro"/>
</dbReference>
<evidence type="ECO:0000313" key="3">
    <source>
        <dbReference type="EMBL" id="EHQ88240.1"/>
    </source>
</evidence>
<name>H5Y242_9FIRM</name>
<evidence type="ECO:0000256" key="1">
    <source>
        <dbReference type="ARBA" id="ARBA00022729"/>
    </source>
</evidence>
<dbReference type="EMBL" id="CM001441">
    <property type="protein sequence ID" value="EHQ88240.1"/>
    <property type="molecule type" value="Genomic_DNA"/>
</dbReference>
<dbReference type="Pfam" id="PF06725">
    <property type="entry name" value="3D"/>
    <property type="match status" value="1"/>
</dbReference>
<dbReference type="STRING" id="768710.DesyoDRAFT_1069"/>
<dbReference type="InterPro" id="IPR059180">
    <property type="entry name" value="3D_YorM"/>
</dbReference>
<dbReference type="PANTHER" id="PTHR39160:SF4">
    <property type="entry name" value="RESUSCITATION-PROMOTING FACTOR RPFB"/>
    <property type="match status" value="1"/>
</dbReference>
<feature type="domain" description="3D" evidence="2">
    <location>
        <begin position="83"/>
        <end position="138"/>
    </location>
</feature>
<dbReference type="GO" id="GO:0004553">
    <property type="term" value="F:hydrolase activity, hydrolyzing O-glycosyl compounds"/>
    <property type="evidence" value="ECO:0007669"/>
    <property type="project" value="InterPro"/>
</dbReference>
<dbReference type="eggNOG" id="COG3584">
    <property type="taxonomic scope" value="Bacteria"/>
</dbReference>
<evidence type="ECO:0000313" key="4">
    <source>
        <dbReference type="Proteomes" id="UP000005104"/>
    </source>
</evidence>
<sequence length="143" mass="15819">MIILALPSLQSYEPQPRVPVLVKQIDLVELVPKPSARVKPKVSRSKPQVERWVVTVTAYTKNDRGMNGRGVTASGEPVQEGRTIAAPESIPFGTQIHIPGLGNYTVTDRGGAITEDKLDLYMESREDALQFGAQEFEVLIKYQ</sequence>
<accession>H5Y242</accession>
<keyword evidence="4" id="KW-1185">Reference proteome</keyword>
<evidence type="ECO:0000259" key="2">
    <source>
        <dbReference type="Pfam" id="PF06725"/>
    </source>
</evidence>
<dbReference type="Gene3D" id="2.40.40.10">
    <property type="entry name" value="RlpA-like domain"/>
    <property type="match status" value="1"/>
</dbReference>